<dbReference type="RefSeq" id="WP_073173548.1">
    <property type="nucleotide sequence ID" value="NZ_FQZE01000043.1"/>
</dbReference>
<organism evidence="1 2">
    <name type="scientific">Tangfeifania diversioriginum</name>
    <dbReference type="NCBI Taxonomy" id="1168035"/>
    <lineage>
        <taxon>Bacteria</taxon>
        <taxon>Pseudomonadati</taxon>
        <taxon>Bacteroidota</taxon>
        <taxon>Bacteroidia</taxon>
        <taxon>Marinilabiliales</taxon>
        <taxon>Prolixibacteraceae</taxon>
        <taxon>Tangfeifania</taxon>
    </lineage>
</organism>
<gene>
    <name evidence="1" type="ORF">SAMN05444280_1435</name>
</gene>
<protein>
    <recommendedName>
        <fullName evidence="3">DUF1896 domain-containing protein</fullName>
    </recommendedName>
</protein>
<evidence type="ECO:0008006" key="3">
    <source>
        <dbReference type="Google" id="ProtNLM"/>
    </source>
</evidence>
<dbReference type="OrthoDB" id="1079392at2"/>
<dbReference type="Gene3D" id="1.10.8.340">
    <property type="entry name" value="PG0816-like"/>
    <property type="match status" value="1"/>
</dbReference>
<dbReference type="EMBL" id="FQZE01000043">
    <property type="protein sequence ID" value="SHJ95885.1"/>
    <property type="molecule type" value="Genomic_DNA"/>
</dbReference>
<dbReference type="SUPFAM" id="SSF140753">
    <property type="entry name" value="PG0816-like"/>
    <property type="match status" value="1"/>
</dbReference>
<evidence type="ECO:0000313" key="1">
    <source>
        <dbReference type="EMBL" id="SHJ95885.1"/>
    </source>
</evidence>
<evidence type="ECO:0000313" key="2">
    <source>
        <dbReference type="Proteomes" id="UP000184050"/>
    </source>
</evidence>
<reference evidence="1 2" key="1">
    <citation type="submission" date="2016-11" db="EMBL/GenBank/DDBJ databases">
        <authorList>
            <person name="Jaros S."/>
            <person name="Januszkiewicz K."/>
            <person name="Wedrychowicz H."/>
        </authorList>
    </citation>
    <scope>NUCLEOTIDE SEQUENCE [LARGE SCALE GENOMIC DNA]</scope>
    <source>
        <strain evidence="1 2">DSM 27063</strain>
    </source>
</reference>
<dbReference type="STRING" id="1168035.SAMN05444280_1435"/>
<dbReference type="Pfam" id="PF08989">
    <property type="entry name" value="DUF1896"/>
    <property type="match status" value="1"/>
</dbReference>
<sequence length="135" mass="15610">MELSYFQLRLFAFLEESHPDKINDRVFIQQRSELAALAYSEAIQNGQNHIEAGQLANTKLFRGLYFSKYDTLFEVLSEEFTDTVSDEKIHLYALELLPLCEDIFVKYSLDEGFADTPEYEKLYTELTGKIAAYGL</sequence>
<dbReference type="InterPro" id="IPR036297">
    <property type="entry name" value="PG0816-like_sf"/>
</dbReference>
<name>A0A1M6NJH2_9BACT</name>
<accession>A0A1M6NJH2</accession>
<proteinExistence type="predicted"/>
<dbReference type="AlphaFoldDB" id="A0A1M6NJH2"/>
<dbReference type="InterPro" id="IPR015082">
    <property type="entry name" value="DUF1896"/>
</dbReference>
<keyword evidence="2" id="KW-1185">Reference proteome</keyword>
<dbReference type="Proteomes" id="UP000184050">
    <property type="component" value="Unassembled WGS sequence"/>
</dbReference>
<dbReference type="Gene3D" id="1.10.8.330">
    <property type="entry name" value="PG0816-like"/>
    <property type="match status" value="1"/>
</dbReference>